<comment type="caution">
    <text evidence="2">The sequence shown here is derived from an EMBL/GenBank/DDBJ whole genome shotgun (WGS) entry which is preliminary data.</text>
</comment>
<protein>
    <recommendedName>
        <fullName evidence="4">Protein kinase domain-containing protein</fullName>
    </recommendedName>
</protein>
<gene>
    <name evidence="2" type="ORF">C8J55DRAFT_482595</name>
</gene>
<organism evidence="2 3">
    <name type="scientific">Lentinula lateritia</name>
    <dbReference type="NCBI Taxonomy" id="40482"/>
    <lineage>
        <taxon>Eukaryota</taxon>
        <taxon>Fungi</taxon>
        <taxon>Dikarya</taxon>
        <taxon>Basidiomycota</taxon>
        <taxon>Agaricomycotina</taxon>
        <taxon>Agaricomycetes</taxon>
        <taxon>Agaricomycetidae</taxon>
        <taxon>Agaricales</taxon>
        <taxon>Marasmiineae</taxon>
        <taxon>Omphalotaceae</taxon>
        <taxon>Lentinula</taxon>
    </lineage>
</organism>
<reference evidence="2" key="2">
    <citation type="journal article" date="2023" name="Proc. Natl. Acad. Sci. U.S.A.">
        <title>A global phylogenomic analysis of the shiitake genus Lentinula.</title>
        <authorList>
            <person name="Sierra-Patev S."/>
            <person name="Min B."/>
            <person name="Naranjo-Ortiz M."/>
            <person name="Looney B."/>
            <person name="Konkel Z."/>
            <person name="Slot J.C."/>
            <person name="Sakamoto Y."/>
            <person name="Steenwyk J.L."/>
            <person name="Rokas A."/>
            <person name="Carro J."/>
            <person name="Camarero S."/>
            <person name="Ferreira P."/>
            <person name="Molpeceres G."/>
            <person name="Ruiz-Duenas F.J."/>
            <person name="Serrano A."/>
            <person name="Henrissat B."/>
            <person name="Drula E."/>
            <person name="Hughes K.W."/>
            <person name="Mata J.L."/>
            <person name="Ishikawa N.K."/>
            <person name="Vargas-Isla R."/>
            <person name="Ushijima S."/>
            <person name="Smith C.A."/>
            <person name="Donoghue J."/>
            <person name="Ahrendt S."/>
            <person name="Andreopoulos W."/>
            <person name="He G."/>
            <person name="LaButti K."/>
            <person name="Lipzen A."/>
            <person name="Ng V."/>
            <person name="Riley R."/>
            <person name="Sandor L."/>
            <person name="Barry K."/>
            <person name="Martinez A.T."/>
            <person name="Xiao Y."/>
            <person name="Gibbons J.G."/>
            <person name="Terashima K."/>
            <person name="Grigoriev I.V."/>
            <person name="Hibbett D."/>
        </authorList>
    </citation>
    <scope>NUCLEOTIDE SEQUENCE</scope>
    <source>
        <strain evidence="2">Sp2 HRB7682 ss15</strain>
    </source>
</reference>
<dbReference type="InterPro" id="IPR011009">
    <property type="entry name" value="Kinase-like_dom_sf"/>
</dbReference>
<dbReference type="AlphaFoldDB" id="A0A9W9DDH2"/>
<accession>A0A9W9DDH2</accession>
<dbReference type="EMBL" id="JANVFS010000056">
    <property type="protein sequence ID" value="KAJ4464799.1"/>
    <property type="molecule type" value="Genomic_DNA"/>
</dbReference>
<evidence type="ECO:0000313" key="2">
    <source>
        <dbReference type="EMBL" id="KAJ4464799.1"/>
    </source>
</evidence>
<dbReference type="SUPFAM" id="SSF56112">
    <property type="entry name" value="Protein kinase-like (PK-like)"/>
    <property type="match status" value="1"/>
</dbReference>
<evidence type="ECO:0000313" key="3">
    <source>
        <dbReference type="Proteomes" id="UP001150238"/>
    </source>
</evidence>
<proteinExistence type="predicted"/>
<sequence>MFYVAILEARPSGRLQYANRFPLVETCKPEKTLQWLSDNLKTTLALSGHLIFYKLKQFIAITVGGQDAKLKCEPFINEDTLNIFGTPAFLKSTFQDLHLDHLGDTEQECICLVAIWTPSSDEYNSRATASLLPISEGYFDREAIIRAAQSRPPPSTGAKSTELISSQTEQRPDAAYNYRPPELAPPPLAIYHPVFARFRHSMAAPTETLEFTSQELDQASTFIDVSLRHYPDKTSRLNALQAVITCSGQKFWGERIILVDNGKKIQPDGGLAISIRDLPVLYSTLGELKNGGGDGGCDPSDQAQCAYMKVVSSPQYTRVREVSCCPALLVGLSGHVMAVWGAVFADRFFFERLSLVFVGPQPDSCLRSPTSGRSDLEVGIRMVAKLLRTLEVCNEELKTHYQNLNLPRLSSLGASTSARISRSSGRSYRPYSSNRLQSGDPSRFLHWKSLSCGGKEYNLEFQRRLTTYMDKTVFLAVMTHASDSKIPPTNVVVKFACRYGETGHRLLAEAGLAPRIYYCAFDETIGLWVIVMDYVEGVLCKGKLVGGEAKSLTRAIKLLHDNDLVFGDLREPNIIISKPRESVCVVDFEWCGPCKDIKEGGNVVQRRARYPTNIALSAEYNWAPGVEADGVIAKEHDNHRLQMMV</sequence>
<name>A0A9W9DDH2_9AGAR</name>
<reference evidence="2" key="1">
    <citation type="submission" date="2022-08" db="EMBL/GenBank/DDBJ databases">
        <authorList>
            <consortium name="DOE Joint Genome Institute"/>
            <person name="Min B."/>
            <person name="Riley R."/>
            <person name="Sierra-Patev S."/>
            <person name="Naranjo-Ortiz M."/>
            <person name="Looney B."/>
            <person name="Konkel Z."/>
            <person name="Slot J.C."/>
            <person name="Sakamoto Y."/>
            <person name="Steenwyk J.L."/>
            <person name="Rokas A."/>
            <person name="Carro J."/>
            <person name="Camarero S."/>
            <person name="Ferreira P."/>
            <person name="Molpeceres G."/>
            <person name="Ruiz-Duenas F.J."/>
            <person name="Serrano A."/>
            <person name="Henrissat B."/>
            <person name="Drula E."/>
            <person name="Hughes K.W."/>
            <person name="Mata J.L."/>
            <person name="Ishikawa N.K."/>
            <person name="Vargas-Isla R."/>
            <person name="Ushijima S."/>
            <person name="Smith C.A."/>
            <person name="Ahrendt S."/>
            <person name="Andreopoulos W."/>
            <person name="He G."/>
            <person name="Labutti K."/>
            <person name="Lipzen A."/>
            <person name="Ng V."/>
            <person name="Sandor L."/>
            <person name="Barry K."/>
            <person name="Martinez A.T."/>
            <person name="Xiao Y."/>
            <person name="Gibbons J.G."/>
            <person name="Terashima K."/>
            <person name="Hibbett D.S."/>
            <person name="Grigoriev I.V."/>
        </authorList>
    </citation>
    <scope>NUCLEOTIDE SEQUENCE</scope>
    <source>
        <strain evidence="2">Sp2 HRB7682 ss15</strain>
    </source>
</reference>
<evidence type="ECO:0000256" key="1">
    <source>
        <dbReference type="SAM" id="MobiDB-lite"/>
    </source>
</evidence>
<evidence type="ECO:0008006" key="4">
    <source>
        <dbReference type="Google" id="ProtNLM"/>
    </source>
</evidence>
<feature type="region of interest" description="Disordered" evidence="1">
    <location>
        <begin position="149"/>
        <end position="172"/>
    </location>
</feature>
<feature type="compositionally biased region" description="Polar residues" evidence="1">
    <location>
        <begin position="157"/>
        <end position="169"/>
    </location>
</feature>
<dbReference type="Proteomes" id="UP001150238">
    <property type="component" value="Unassembled WGS sequence"/>
</dbReference>